<evidence type="ECO:0000313" key="1">
    <source>
        <dbReference type="EMBL" id="QFR43292.1"/>
    </source>
</evidence>
<dbReference type="AlphaFoldDB" id="A0AAJ4A3P3"/>
<sequence length="331" mass="38412">MRLENFLALTQATLVNEPYINSFENIVFEASKIKRGDLFFAYDYKNIELAVANGAYGVVFESPTQISDSEIAWIKVNSLDNALKKLLRFKMIEKEIVAYECNEIVLKLSLQIITQLNFISLTGDLKSIFKSLWNAENKTTVLFCPALSDREIFANVKKIPTNSFESIVIMEQTLFETSFIYDNIFYERQLISPFFIPYLEELLHLLKTLKINYKLKKFTPINHFEAVFTNKKFEIKSFGTSDKVLIFEPNINLIDSQILFLQRHASWASIIFIAPSHIKSYENKNIFIYKNEKDIINILKNNNFHFALIAGVDKSILNKPLSNQMQLTMDF</sequence>
<proteinExistence type="predicted"/>
<accession>A0AAJ4A3P3</accession>
<dbReference type="KEGG" id="suln:FJR47_05000"/>
<reference evidence="2" key="1">
    <citation type="submission" date="2019-06" db="EMBL/GenBank/DDBJ databases">
        <title>Sulfurimonas gotlandica sp. nov., a chemoautotrophic and psychrotolerant epsilonproteobacterium isolated from a pelagic redoxcline, and an emended description of the genus Sulfurimonas.</title>
        <authorList>
            <person name="Wang S."/>
            <person name="Jiang L."/>
            <person name="Shao Z."/>
        </authorList>
    </citation>
    <scope>NUCLEOTIDE SEQUENCE [LARGE SCALE GENOMIC DNA]</scope>
    <source>
        <strain evidence="2">1-1N</strain>
    </source>
</reference>
<dbReference type="InterPro" id="IPR035911">
    <property type="entry name" value="MurE/MurF_N"/>
</dbReference>
<dbReference type="RefSeq" id="WP_152299355.1">
    <property type="nucleotide sequence ID" value="NZ_CP041166.1"/>
</dbReference>
<name>A0AAJ4A3P3_9BACT</name>
<dbReference type="Proteomes" id="UP000326061">
    <property type="component" value="Chromosome"/>
</dbReference>
<evidence type="ECO:0008006" key="3">
    <source>
        <dbReference type="Google" id="ProtNLM"/>
    </source>
</evidence>
<dbReference type="SUPFAM" id="SSF63418">
    <property type="entry name" value="MurE/MurF N-terminal domain"/>
    <property type="match status" value="1"/>
</dbReference>
<organism evidence="1 2">
    <name type="scientific">Sulfurimonas xiamenensis</name>
    <dbReference type="NCBI Taxonomy" id="2590021"/>
    <lineage>
        <taxon>Bacteria</taxon>
        <taxon>Pseudomonadati</taxon>
        <taxon>Campylobacterota</taxon>
        <taxon>Epsilonproteobacteria</taxon>
        <taxon>Campylobacterales</taxon>
        <taxon>Sulfurimonadaceae</taxon>
        <taxon>Sulfurimonas</taxon>
    </lineage>
</organism>
<dbReference type="EMBL" id="CP041166">
    <property type="protein sequence ID" value="QFR43292.1"/>
    <property type="molecule type" value="Genomic_DNA"/>
</dbReference>
<evidence type="ECO:0000313" key="2">
    <source>
        <dbReference type="Proteomes" id="UP000326061"/>
    </source>
</evidence>
<gene>
    <name evidence="1" type="ORF">FJR47_05000</name>
</gene>
<keyword evidence="2" id="KW-1185">Reference proteome</keyword>
<protein>
    <recommendedName>
        <fullName evidence="3">Ferrochelatase</fullName>
    </recommendedName>
</protein>